<dbReference type="EMBL" id="JWHT01000015">
    <property type="protein sequence ID" value="KIU25140.1"/>
    <property type="molecule type" value="Genomic_DNA"/>
</dbReference>
<evidence type="ECO:0000256" key="1">
    <source>
        <dbReference type="SAM" id="MobiDB-lite"/>
    </source>
</evidence>
<name>A0A0D1LZ51_9LACO</name>
<accession>A0A0D1LZ51</accession>
<evidence type="ECO:0008006" key="4">
    <source>
        <dbReference type="Google" id="ProtNLM"/>
    </source>
</evidence>
<dbReference type="AlphaFoldDB" id="A0A0D1LZ51"/>
<sequence precursor="true">MKNKGMIILFLIGLSILTVFMCNQYVFSETYQHSDATVAVKPLSEPAHHHDQADQAPTENSGRQKPAQSANDNSETADEEDLAPMVVVAEDQLPDTGLNPQKWVTILGGTLLGVTGWLGYTIWQDKYLDEN</sequence>
<feature type="region of interest" description="Disordered" evidence="1">
    <location>
        <begin position="41"/>
        <end position="85"/>
    </location>
</feature>
<protein>
    <recommendedName>
        <fullName evidence="4">LPXTG cell wall anchor domain-containing protein</fullName>
    </recommendedName>
</protein>
<evidence type="ECO:0000313" key="2">
    <source>
        <dbReference type="EMBL" id="KIU25140.1"/>
    </source>
</evidence>
<dbReference type="Proteomes" id="UP000032289">
    <property type="component" value="Unassembled WGS sequence"/>
</dbReference>
<evidence type="ECO:0000313" key="3">
    <source>
        <dbReference type="Proteomes" id="UP000032289"/>
    </source>
</evidence>
<dbReference type="RefSeq" id="WP_043940901.1">
    <property type="nucleotide sequence ID" value="NZ_JWHT01000015.1"/>
</dbReference>
<feature type="compositionally biased region" description="Polar residues" evidence="1">
    <location>
        <begin position="55"/>
        <end position="74"/>
    </location>
</feature>
<reference evidence="2 3" key="1">
    <citation type="journal article" date="2015" name="Microbiology (Mosc.)">
        <title>Genomics of the Weissella cibaria species with an examination of its metabolic traits.</title>
        <authorList>
            <person name="Lynch K.M."/>
            <person name="Lucid A."/>
            <person name="Arendt E.K."/>
            <person name="Sleator R.D."/>
            <person name="Lucey B."/>
            <person name="Coffey A."/>
        </authorList>
    </citation>
    <scope>NUCLEOTIDE SEQUENCE [LARGE SCALE GENOMIC DNA]</scope>
    <source>
        <strain evidence="2 3">AB3b</strain>
    </source>
</reference>
<proteinExistence type="predicted"/>
<organism evidence="2 3">
    <name type="scientific">Weissella cibaria</name>
    <dbReference type="NCBI Taxonomy" id="137591"/>
    <lineage>
        <taxon>Bacteria</taxon>
        <taxon>Bacillati</taxon>
        <taxon>Bacillota</taxon>
        <taxon>Bacilli</taxon>
        <taxon>Lactobacillales</taxon>
        <taxon>Lactobacillaceae</taxon>
        <taxon>Weissella</taxon>
    </lineage>
</organism>
<gene>
    <name evidence="2" type="ORF">ab3b_00753</name>
</gene>
<comment type="caution">
    <text evidence="2">The sequence shown here is derived from an EMBL/GenBank/DDBJ whole genome shotgun (WGS) entry which is preliminary data.</text>
</comment>
<dbReference type="PATRIC" id="fig|137591.24.peg.733"/>